<gene>
    <name evidence="2" type="ORF">BJF95_20215</name>
</gene>
<feature type="region of interest" description="Disordered" evidence="1">
    <location>
        <begin position="1"/>
        <end position="20"/>
    </location>
</feature>
<dbReference type="Gene3D" id="1.10.150.20">
    <property type="entry name" value="5' to 3' exonuclease, C-terminal subdomain"/>
    <property type="match status" value="1"/>
</dbReference>
<accession>A0A1Q8ZMT3</accession>
<keyword evidence="3" id="KW-1185">Reference proteome</keyword>
<comment type="caution">
    <text evidence="2">The sequence shown here is derived from an EMBL/GenBank/DDBJ whole genome shotgun (WGS) entry which is preliminary data.</text>
</comment>
<dbReference type="OrthoDB" id="9807941at2"/>
<feature type="compositionally biased region" description="Low complexity" evidence="1">
    <location>
        <begin position="79"/>
        <end position="91"/>
    </location>
</feature>
<dbReference type="EMBL" id="MKIM01000028">
    <property type="protein sequence ID" value="OLP43231.1"/>
    <property type="molecule type" value="Genomic_DNA"/>
</dbReference>
<sequence length="216" mass="22639">MMVEASKEKSNGSSAAPDDSGYLSGASHPLSLHPVIANQFAAFAAVTSIGFSVASQMASFMLGGMQDAMSKAAKKDQASESSSVAKASSQEVADESAVAHNQVIADVAPKSAKPSARRSATQRTPVKKAVASKVAAPSEGVVAKKTRTRTKVSDLKRISGVGPKVEELLHKAGVKTFEDIAGWTSDDVARIDRELGLEGRILRDDWIGQAQTLMKV</sequence>
<dbReference type="RefSeq" id="WP_075640561.1">
    <property type="nucleotide sequence ID" value="NZ_MKIM01000028.1"/>
</dbReference>
<name>A0A1Q8ZMT3_9HYPH</name>
<dbReference type="Proteomes" id="UP000186894">
    <property type="component" value="Unassembled WGS sequence"/>
</dbReference>
<evidence type="ECO:0000313" key="2">
    <source>
        <dbReference type="EMBL" id="OLP43231.1"/>
    </source>
</evidence>
<proteinExistence type="predicted"/>
<feature type="compositionally biased region" description="Basic and acidic residues" evidence="1">
    <location>
        <begin position="1"/>
        <end position="10"/>
    </location>
</feature>
<feature type="region of interest" description="Disordered" evidence="1">
    <location>
        <begin position="73"/>
        <end position="92"/>
    </location>
</feature>
<dbReference type="AlphaFoldDB" id="A0A1Q8ZMT3"/>
<dbReference type="Pfam" id="PF14520">
    <property type="entry name" value="HHH_5"/>
    <property type="match status" value="1"/>
</dbReference>
<evidence type="ECO:0000313" key="3">
    <source>
        <dbReference type="Proteomes" id="UP000186894"/>
    </source>
</evidence>
<evidence type="ECO:0008006" key="4">
    <source>
        <dbReference type="Google" id="ProtNLM"/>
    </source>
</evidence>
<dbReference type="STRING" id="1867956.BJF95_20215"/>
<evidence type="ECO:0000256" key="1">
    <source>
        <dbReference type="SAM" id="MobiDB-lite"/>
    </source>
</evidence>
<reference evidence="2 3" key="1">
    <citation type="submission" date="2016-09" db="EMBL/GenBank/DDBJ databases">
        <title>Rhizobium oryziradicis sp. nov., isolated from the root of rice.</title>
        <authorList>
            <person name="Zhao J."/>
            <person name="Zhang X."/>
        </authorList>
    </citation>
    <scope>NUCLEOTIDE SEQUENCE [LARGE SCALE GENOMIC DNA]</scope>
    <source>
        <strain evidence="2 3">N19</strain>
    </source>
</reference>
<protein>
    <recommendedName>
        <fullName evidence="4">5' DNA nuclease</fullName>
    </recommendedName>
</protein>
<feature type="region of interest" description="Disordered" evidence="1">
    <location>
        <begin position="108"/>
        <end position="131"/>
    </location>
</feature>
<organism evidence="2 3">
    <name type="scientific">Rhizobium oryziradicis</name>
    <dbReference type="NCBI Taxonomy" id="1867956"/>
    <lineage>
        <taxon>Bacteria</taxon>
        <taxon>Pseudomonadati</taxon>
        <taxon>Pseudomonadota</taxon>
        <taxon>Alphaproteobacteria</taxon>
        <taxon>Hyphomicrobiales</taxon>
        <taxon>Rhizobiaceae</taxon>
        <taxon>Rhizobium/Agrobacterium group</taxon>
        <taxon>Rhizobium</taxon>
    </lineage>
</organism>